<dbReference type="Proteomes" id="UP000639772">
    <property type="component" value="Chromosome 11"/>
</dbReference>
<dbReference type="PANTHER" id="PTHR22958:SF1">
    <property type="entry name" value="GLYCEROPHOSPHOCHOLINE PHOSPHODIESTERASE GPCPD1"/>
    <property type="match status" value="1"/>
</dbReference>
<dbReference type="GO" id="GO:0046475">
    <property type="term" value="P:glycerophospholipid catabolic process"/>
    <property type="evidence" value="ECO:0007669"/>
    <property type="project" value="TreeGrafter"/>
</dbReference>
<dbReference type="PROSITE" id="PS51257">
    <property type="entry name" value="PROKAR_LIPOPROTEIN"/>
    <property type="match status" value="1"/>
</dbReference>
<evidence type="ECO:0000256" key="2">
    <source>
        <dbReference type="ARBA" id="ARBA00012247"/>
    </source>
</evidence>
<evidence type="ECO:0000313" key="8">
    <source>
        <dbReference type="EMBL" id="KAG0461390.1"/>
    </source>
</evidence>
<evidence type="ECO:0000313" key="10">
    <source>
        <dbReference type="Proteomes" id="UP000636800"/>
    </source>
</evidence>
<keyword evidence="4" id="KW-0378">Hydrolase</keyword>
<dbReference type="Pfam" id="PF03009">
    <property type="entry name" value="GDPD"/>
    <property type="match status" value="1"/>
</dbReference>
<dbReference type="GO" id="GO:0008889">
    <property type="term" value="F:glycerophosphodiester phosphodiesterase activity"/>
    <property type="evidence" value="ECO:0007669"/>
    <property type="project" value="UniProtKB-EC"/>
</dbReference>
<keyword evidence="3" id="KW-0319">Glycerol metabolism</keyword>
<evidence type="ECO:0000313" key="9">
    <source>
        <dbReference type="EMBL" id="KAG0462873.1"/>
    </source>
</evidence>
<proteinExistence type="inferred from homology"/>
<sequence>MALKAVHVSDVLHLNQVPQMVSPPPSIAVSSCRVGEADETKEALRPAKFLVIGHRGKGMNRMTPVDARRGAVKENTLVSFNLAGEFPVDFVEFDVQVTRDGCPIIFHDNFIFTQEDGEIIQRRTTELSLEEFLSYGQQRTPGKLGKPLLRKTKEGTIYNWNVDVDDTFCTLQEAFQNVDSHLGFNVELKFDDGMIYTDKELTRVLNVILQVVNKYADGRPIIFSSFQPDAAQLMRKLQSSYPVFFLTNGGSEIYKDVRRNSLDEAIKLCLAGGLNGIVSEVKAIFKNPSMIHQIKESNLGLLTYGQLNNVPEAVYMQHLMGVKGVIVDLVQEITEVVCEFISLDQEEGGKMRREEEPDGEEVKTKAAERPRFTRREIAFLLKLIPELVQH</sequence>
<dbReference type="FunFam" id="3.20.20.190:FF:000034">
    <property type="entry name" value="Glycerophosphodiester phosphodiesterase GDPD2"/>
    <property type="match status" value="1"/>
</dbReference>
<dbReference type="EMBL" id="JADCNL010000011">
    <property type="protein sequence ID" value="KAG0461390.1"/>
    <property type="molecule type" value="Genomic_DNA"/>
</dbReference>
<dbReference type="InterPro" id="IPR051578">
    <property type="entry name" value="GDPD"/>
</dbReference>
<evidence type="ECO:0000256" key="5">
    <source>
        <dbReference type="ARBA" id="ARBA00047512"/>
    </source>
</evidence>
<dbReference type="Gene3D" id="3.20.20.190">
    <property type="entry name" value="Phosphatidylinositol (PI) phosphodiesterase"/>
    <property type="match status" value="1"/>
</dbReference>
<dbReference type="EC" id="3.1.4.46" evidence="2"/>
<dbReference type="OrthoDB" id="1058301at2759"/>
<dbReference type="Proteomes" id="UP000636800">
    <property type="component" value="Chromosome 11"/>
</dbReference>
<comment type="caution">
    <text evidence="9">The sequence shown here is derived from an EMBL/GenBank/DDBJ whole genome shotgun (WGS) entry which is preliminary data.</text>
</comment>
<dbReference type="InterPro" id="IPR017946">
    <property type="entry name" value="PLC-like_Pdiesterase_TIM-brl"/>
</dbReference>
<dbReference type="EMBL" id="JADCNM010000011">
    <property type="protein sequence ID" value="KAG0462873.1"/>
    <property type="molecule type" value="Genomic_DNA"/>
</dbReference>
<evidence type="ECO:0000259" key="7">
    <source>
        <dbReference type="PROSITE" id="PS51704"/>
    </source>
</evidence>
<feature type="domain" description="GP-PDE" evidence="7">
    <location>
        <begin position="49"/>
        <end position="337"/>
    </location>
</feature>
<dbReference type="GO" id="GO:0006071">
    <property type="term" value="P:glycerol metabolic process"/>
    <property type="evidence" value="ECO:0007669"/>
    <property type="project" value="UniProtKB-KW"/>
</dbReference>
<evidence type="ECO:0000256" key="1">
    <source>
        <dbReference type="ARBA" id="ARBA00007277"/>
    </source>
</evidence>
<evidence type="ECO:0000313" key="11">
    <source>
        <dbReference type="Proteomes" id="UP000639772"/>
    </source>
</evidence>
<comment type="catalytic activity">
    <reaction evidence="5">
        <text>a sn-glycero-3-phosphodiester + H2O = an alcohol + sn-glycerol 3-phosphate + H(+)</text>
        <dbReference type="Rhea" id="RHEA:12969"/>
        <dbReference type="ChEBI" id="CHEBI:15377"/>
        <dbReference type="ChEBI" id="CHEBI:15378"/>
        <dbReference type="ChEBI" id="CHEBI:30879"/>
        <dbReference type="ChEBI" id="CHEBI:57597"/>
        <dbReference type="ChEBI" id="CHEBI:83408"/>
        <dbReference type="EC" id="3.1.4.46"/>
    </reaction>
</comment>
<evidence type="ECO:0000256" key="3">
    <source>
        <dbReference type="ARBA" id="ARBA00022798"/>
    </source>
</evidence>
<dbReference type="PANTHER" id="PTHR22958">
    <property type="entry name" value="GLYCEROPHOSPHORYL DIESTER PHOSPHODIESTERASE"/>
    <property type="match status" value="1"/>
</dbReference>
<reference evidence="10 11" key="1">
    <citation type="journal article" date="2020" name="Nat. Food">
        <title>A phased Vanilla planifolia genome enables genetic improvement of flavour and production.</title>
        <authorList>
            <person name="Hasing T."/>
            <person name="Tang H."/>
            <person name="Brym M."/>
            <person name="Khazi F."/>
            <person name="Huang T."/>
            <person name="Chambers A.H."/>
        </authorList>
    </citation>
    <scope>NUCLEOTIDE SEQUENCE [LARGE SCALE GENOMIC DNA]</scope>
    <source>
        <tissue evidence="9">Leaf</tissue>
    </source>
</reference>
<evidence type="ECO:0000256" key="4">
    <source>
        <dbReference type="ARBA" id="ARBA00022801"/>
    </source>
</evidence>
<organism evidence="9 11">
    <name type="scientific">Vanilla planifolia</name>
    <name type="common">Vanilla</name>
    <dbReference type="NCBI Taxonomy" id="51239"/>
    <lineage>
        <taxon>Eukaryota</taxon>
        <taxon>Viridiplantae</taxon>
        <taxon>Streptophyta</taxon>
        <taxon>Embryophyta</taxon>
        <taxon>Tracheophyta</taxon>
        <taxon>Spermatophyta</taxon>
        <taxon>Magnoliopsida</taxon>
        <taxon>Liliopsida</taxon>
        <taxon>Asparagales</taxon>
        <taxon>Orchidaceae</taxon>
        <taxon>Vanilloideae</taxon>
        <taxon>Vanilleae</taxon>
        <taxon>Vanilla</taxon>
    </lineage>
</organism>
<feature type="region of interest" description="Disordered" evidence="6">
    <location>
        <begin position="348"/>
        <end position="367"/>
    </location>
</feature>
<comment type="similarity">
    <text evidence="1">Belongs to the glycerophosphoryl diester phosphodiesterase family.</text>
</comment>
<dbReference type="AlphaFoldDB" id="A0A835Q5F2"/>
<accession>A0A835Q5F2</accession>
<dbReference type="SUPFAM" id="SSF51695">
    <property type="entry name" value="PLC-like phosphodiesterases"/>
    <property type="match status" value="1"/>
</dbReference>
<evidence type="ECO:0000256" key="6">
    <source>
        <dbReference type="SAM" id="MobiDB-lite"/>
    </source>
</evidence>
<protein>
    <recommendedName>
        <fullName evidence="2">glycerophosphodiester phosphodiesterase</fullName>
        <ecNumber evidence="2">3.1.4.46</ecNumber>
    </recommendedName>
</protein>
<dbReference type="InterPro" id="IPR030395">
    <property type="entry name" value="GP_PDE_dom"/>
</dbReference>
<gene>
    <name evidence="9" type="ORF">HPP92_021349</name>
    <name evidence="8" type="ORF">HPP92_021687</name>
</gene>
<dbReference type="PROSITE" id="PS51704">
    <property type="entry name" value="GP_PDE"/>
    <property type="match status" value="1"/>
</dbReference>
<name>A0A835Q5F2_VANPL</name>
<keyword evidence="10" id="KW-1185">Reference proteome</keyword>